<dbReference type="InterPro" id="IPR001763">
    <property type="entry name" value="Rhodanese-like_dom"/>
</dbReference>
<reference evidence="2" key="1">
    <citation type="submission" date="2006-06" db="EMBL/GenBank/DDBJ databases">
        <title>Complete sequence of chromosome of Mycobacterium sp. MCS.</title>
        <authorList>
            <consortium name="US DOE Joint Genome Institute"/>
            <person name="Copeland A."/>
            <person name="Lucas S."/>
            <person name="Lapidus A."/>
            <person name="Barry K."/>
            <person name="Detter J.C."/>
            <person name="Glavina del Rio T."/>
            <person name="Hammon N."/>
            <person name="Israni S."/>
            <person name="Dalin E."/>
            <person name="Tice H."/>
            <person name="Pitluck S."/>
            <person name="Martinez M."/>
            <person name="Schmutz J."/>
            <person name="Larimer F."/>
            <person name="Land M."/>
            <person name="Hauser L."/>
            <person name="Kyrpides N."/>
            <person name="Kim E."/>
            <person name="Miller C.D."/>
            <person name="Hughes J.E."/>
            <person name="Anderson A.J."/>
            <person name="Sims R.C."/>
            <person name="Richardson P."/>
        </authorList>
    </citation>
    <scope>NUCLEOTIDE SEQUENCE [LARGE SCALE GENOMIC DNA]</scope>
    <source>
        <strain evidence="2">MCS</strain>
    </source>
</reference>
<dbReference type="PROSITE" id="PS50206">
    <property type="entry name" value="RHODANESE_3"/>
    <property type="match status" value="1"/>
</dbReference>
<protein>
    <submittedName>
        <fullName evidence="2">Rhodanese-like protein</fullName>
    </submittedName>
</protein>
<dbReference type="Pfam" id="PF00581">
    <property type="entry name" value="Rhodanese"/>
    <property type="match status" value="1"/>
</dbReference>
<evidence type="ECO:0000313" key="2">
    <source>
        <dbReference type="EMBL" id="ABG11146.1"/>
    </source>
</evidence>
<dbReference type="AlphaFoldDB" id="A0A5Q5BRL5"/>
<dbReference type="InterPro" id="IPR050229">
    <property type="entry name" value="GlpE_sulfurtransferase"/>
</dbReference>
<proteinExistence type="predicted"/>
<dbReference type="PANTHER" id="PTHR43031:SF17">
    <property type="entry name" value="SULFURTRANSFERASE YTWF-RELATED"/>
    <property type="match status" value="1"/>
</dbReference>
<organism evidence="2">
    <name type="scientific">Mycobacterium sp. (strain MCS)</name>
    <dbReference type="NCBI Taxonomy" id="164756"/>
    <lineage>
        <taxon>Bacteria</taxon>
        <taxon>Bacillati</taxon>
        <taxon>Actinomycetota</taxon>
        <taxon>Actinomycetes</taxon>
        <taxon>Mycobacteriales</taxon>
        <taxon>Mycobacteriaceae</taxon>
        <taxon>Mycobacterium</taxon>
    </lineage>
</organism>
<dbReference type="CDD" id="cd00158">
    <property type="entry name" value="RHOD"/>
    <property type="match status" value="1"/>
</dbReference>
<feature type="domain" description="Rhodanese" evidence="1">
    <location>
        <begin position="21"/>
        <end position="108"/>
    </location>
</feature>
<dbReference type="KEGG" id="mmc:Mmcs_5042"/>
<gene>
    <name evidence="2" type="ordered locus">Mmcs_5042</name>
</gene>
<sequence length="116" mass="12204">MGRMDDVEVTQAEVAELPTAFDGSALLLDVREDDEWQQGHAVGALHIPMGDVPSRLAEVDPEATVYVMCHAGGRSQRVAQYLVRNGYRAINVSGGILAWSAAGRPIVTDGGGAGNA</sequence>
<name>A0A5Q5BRL5_MYCSS</name>
<dbReference type="SUPFAM" id="SSF52821">
    <property type="entry name" value="Rhodanese/Cell cycle control phosphatase"/>
    <property type="match status" value="1"/>
</dbReference>
<dbReference type="InterPro" id="IPR036873">
    <property type="entry name" value="Rhodanese-like_dom_sf"/>
</dbReference>
<dbReference type="EMBL" id="CP000384">
    <property type="protein sequence ID" value="ABG11146.1"/>
    <property type="molecule type" value="Genomic_DNA"/>
</dbReference>
<accession>A0A5Q5BRL5</accession>
<dbReference type="SMART" id="SM00450">
    <property type="entry name" value="RHOD"/>
    <property type="match status" value="1"/>
</dbReference>
<evidence type="ECO:0000259" key="1">
    <source>
        <dbReference type="PROSITE" id="PS50206"/>
    </source>
</evidence>
<dbReference type="Gene3D" id="3.40.250.10">
    <property type="entry name" value="Rhodanese-like domain"/>
    <property type="match status" value="1"/>
</dbReference>
<dbReference type="PANTHER" id="PTHR43031">
    <property type="entry name" value="FAD-DEPENDENT OXIDOREDUCTASE"/>
    <property type="match status" value="1"/>
</dbReference>